<dbReference type="AlphaFoldDB" id="A0A183J8S3"/>
<dbReference type="EMBL" id="UZAM01017341">
    <property type="protein sequence ID" value="VDP46955.1"/>
    <property type="molecule type" value="Genomic_DNA"/>
</dbReference>
<reference evidence="1 2" key="2">
    <citation type="submission" date="2018-11" db="EMBL/GenBank/DDBJ databases">
        <authorList>
            <consortium name="Pathogen Informatics"/>
        </authorList>
    </citation>
    <scope>NUCLEOTIDE SEQUENCE [LARGE SCALE GENOMIC DNA]</scope>
</reference>
<keyword evidence="2" id="KW-1185">Reference proteome</keyword>
<evidence type="ECO:0000313" key="3">
    <source>
        <dbReference type="WBParaSite" id="SBAD_0001267601-mRNA-1"/>
    </source>
</evidence>
<gene>
    <name evidence="1" type="ORF">SBAD_LOCUS12271</name>
</gene>
<protein>
    <submittedName>
        <fullName evidence="1 3">Uncharacterized protein</fullName>
    </submittedName>
</protein>
<reference evidence="3" key="1">
    <citation type="submission" date="2016-06" db="UniProtKB">
        <authorList>
            <consortium name="WormBaseParasite"/>
        </authorList>
    </citation>
    <scope>IDENTIFICATION</scope>
</reference>
<organism evidence="3">
    <name type="scientific">Soboliphyme baturini</name>
    <dbReference type="NCBI Taxonomy" id="241478"/>
    <lineage>
        <taxon>Eukaryota</taxon>
        <taxon>Metazoa</taxon>
        <taxon>Ecdysozoa</taxon>
        <taxon>Nematoda</taxon>
        <taxon>Enoplea</taxon>
        <taxon>Dorylaimia</taxon>
        <taxon>Dioctophymatida</taxon>
        <taxon>Dioctophymatoidea</taxon>
        <taxon>Soboliphymatidae</taxon>
        <taxon>Soboliphyme</taxon>
    </lineage>
</organism>
<accession>A0A183J8S3</accession>
<dbReference type="Proteomes" id="UP000270296">
    <property type="component" value="Unassembled WGS sequence"/>
</dbReference>
<dbReference type="WBParaSite" id="SBAD_0001267601-mRNA-1">
    <property type="protein sequence ID" value="SBAD_0001267601-mRNA-1"/>
    <property type="gene ID" value="SBAD_0001267601"/>
</dbReference>
<evidence type="ECO:0000313" key="2">
    <source>
        <dbReference type="Proteomes" id="UP000270296"/>
    </source>
</evidence>
<name>A0A183J8S3_9BILA</name>
<proteinExistence type="predicted"/>
<dbReference type="OrthoDB" id="5862865at2759"/>
<evidence type="ECO:0000313" key="1">
    <source>
        <dbReference type="EMBL" id="VDP46955.1"/>
    </source>
</evidence>
<sequence length="76" mass="8498">MFEPDLRENEFFLEEAKSALHEVRITEFTILMRGFNVHAEAAIEKSKCVIGKNDSGDLNNKGLKLVVFSANNGLLS</sequence>